<evidence type="ECO:0000313" key="2">
    <source>
        <dbReference type="Proteomes" id="UP001595547"/>
    </source>
</evidence>
<accession>A0ABV7IYF3</accession>
<gene>
    <name evidence="1" type="ORF">ACFOGH_05805</name>
</gene>
<dbReference type="Proteomes" id="UP001595547">
    <property type="component" value="Unassembled WGS sequence"/>
</dbReference>
<protein>
    <submittedName>
        <fullName evidence="1">Uncharacterized protein</fullName>
    </submittedName>
</protein>
<proteinExistence type="predicted"/>
<sequence length="90" mass="9502">MTPAQITLARHALGLPNRENRSYRNRFCAGKGHKDHPAWKAMVAAGLATVRLGEGGLGGQDTFSLTIKGATAALQKGETLCGEDFPAVQP</sequence>
<dbReference type="RefSeq" id="WP_380072119.1">
    <property type="nucleotide sequence ID" value="NZ_JBHRTO010000001.1"/>
</dbReference>
<reference evidence="2" key="1">
    <citation type="journal article" date="2019" name="Int. J. Syst. Evol. Microbiol.">
        <title>The Global Catalogue of Microorganisms (GCM) 10K type strain sequencing project: providing services to taxonomists for standard genome sequencing and annotation.</title>
        <authorList>
            <consortium name="The Broad Institute Genomics Platform"/>
            <consortium name="The Broad Institute Genome Sequencing Center for Infectious Disease"/>
            <person name="Wu L."/>
            <person name="Ma J."/>
        </authorList>
    </citation>
    <scope>NUCLEOTIDE SEQUENCE [LARGE SCALE GENOMIC DNA]</scope>
    <source>
        <strain evidence="2">KCTC 52039</strain>
    </source>
</reference>
<evidence type="ECO:0000313" key="1">
    <source>
        <dbReference type="EMBL" id="MFC3180495.1"/>
    </source>
</evidence>
<dbReference type="EMBL" id="JBHRTO010000001">
    <property type="protein sequence ID" value="MFC3180495.1"/>
    <property type="molecule type" value="Genomic_DNA"/>
</dbReference>
<name>A0ABV7IYF3_9RHOB</name>
<comment type="caution">
    <text evidence="1">The sequence shown here is derived from an EMBL/GenBank/DDBJ whole genome shotgun (WGS) entry which is preliminary data.</text>
</comment>
<keyword evidence="2" id="KW-1185">Reference proteome</keyword>
<organism evidence="1 2">
    <name type="scientific">Cypionkella sinensis</name>
    <dbReference type="NCBI Taxonomy" id="1756043"/>
    <lineage>
        <taxon>Bacteria</taxon>
        <taxon>Pseudomonadati</taxon>
        <taxon>Pseudomonadota</taxon>
        <taxon>Alphaproteobacteria</taxon>
        <taxon>Rhodobacterales</taxon>
        <taxon>Paracoccaceae</taxon>
        <taxon>Cypionkella</taxon>
    </lineage>
</organism>